<dbReference type="PANTHER" id="PTHR47691:SF3">
    <property type="entry name" value="HTH-TYPE TRANSCRIPTIONAL REGULATOR RV0890C-RELATED"/>
    <property type="match status" value="1"/>
</dbReference>
<dbReference type="InterPro" id="IPR003593">
    <property type="entry name" value="AAA+_ATPase"/>
</dbReference>
<dbReference type="Proteomes" id="UP000199542">
    <property type="component" value="Unassembled WGS sequence"/>
</dbReference>
<feature type="domain" description="OmpR/PhoB-type" evidence="3">
    <location>
        <begin position="29"/>
        <end position="127"/>
    </location>
</feature>
<dbReference type="Pfam" id="PF00931">
    <property type="entry name" value="NB-ARC"/>
    <property type="match status" value="1"/>
</dbReference>
<sequence length="969" mass="105671">MAAPRPLEYKEPIAAPGAKAMSNVGDTTADELSFGPFRLSVGQRLLTKDGVRIDLGARALDLLIALTLAPNVVVAKKDLISRVWPDVIVDEGSLRFHMTGLRKALGDGQDGARYITTIAGRGYCFVAPISRSGRLRQGSAAPDFPHALLPGRLDRMVGREQDVQRLAEKLMTSRMVTIVGVGGVGKTTVATAVAHHLAPTFNGAVLFADYGMLSDPGLVAAGIASMLGLPVGSDDVRPSLIAYLRDKQILLILDTCEHLIDAIADLVATIVDAAPQVFLLATSREALRIEAESVYRLDTLACPPDDPELSIETVLSFPATRLFIERAAASGASLNLSDQEVRVVAGICRKLDGMALALELAARRVESYGLTQTATLLDRHLTLGWTGSRAAPPRQKTLQATLDWSFGLLTEVERLVLRRLAVFVGDFTLDAALEVISTSEMHPPSVFEAIDNLVAKSLLATHPLGAMMRYRLLDTTRAYALQSQTEAERAGLGARHATYYRRWLEQFGPDWPTLSTGLERLPYFVSINNVRAALEWCFGEHGDIDVGIRLAAAAASVFQVMSLFPECQRWSERALLALDDASKGSIEEMHLQAGLGISRMYLQGGRETSQAALVRSLQIAEERGNALDQLRILGPLSMLSLRIGDFNAALRYARRCSAIAMTVDDPATVELGRFFLGNSLHFTGDLINARIELEAAARSEPRSQRTPASYVGFEGRHLAGGILARNLWLQGYPAQADCRARQAISDAAKLDHSLTLCIALLGGIAVFLWRDDLPSAEEHIEWLISRAGLHFLSPYVSVAQGFQGEVAIRRGDVKAGIETLRRCIEKLHSATYEVFTTMLEISLVKGLVAIGEFDEGLSRINRTIELVEKNGDLCYLPELLRIRANLLLSMPGSLAIDAEACFTRSLEQSRNTGARAWELRTATDLAAFWVGDGRVRDARALLQPVFERFGEGLDTADVMAAERLLEKLY</sequence>
<dbReference type="EMBL" id="FMTM01000004">
    <property type="protein sequence ID" value="SCW60702.1"/>
    <property type="molecule type" value="Genomic_DNA"/>
</dbReference>
<organism evidence="4 5">
    <name type="scientific">Rhizobium mongolense subsp. loessense</name>
    <dbReference type="NCBI Taxonomy" id="158890"/>
    <lineage>
        <taxon>Bacteria</taxon>
        <taxon>Pseudomonadati</taxon>
        <taxon>Pseudomonadota</taxon>
        <taxon>Alphaproteobacteria</taxon>
        <taxon>Hyphomicrobiales</taxon>
        <taxon>Rhizobiaceae</taxon>
        <taxon>Rhizobium/Agrobacterium group</taxon>
        <taxon>Rhizobium</taxon>
    </lineage>
</organism>
<dbReference type="PRINTS" id="PR00364">
    <property type="entry name" value="DISEASERSIST"/>
</dbReference>
<dbReference type="Gene3D" id="1.10.10.10">
    <property type="entry name" value="Winged helix-like DNA-binding domain superfamily/Winged helix DNA-binding domain"/>
    <property type="match status" value="1"/>
</dbReference>
<evidence type="ECO:0000259" key="3">
    <source>
        <dbReference type="PROSITE" id="PS51755"/>
    </source>
</evidence>
<proteinExistence type="predicted"/>
<dbReference type="InterPro" id="IPR036388">
    <property type="entry name" value="WH-like_DNA-bd_sf"/>
</dbReference>
<feature type="DNA-binding region" description="OmpR/PhoB-type" evidence="2">
    <location>
        <begin position="29"/>
        <end position="127"/>
    </location>
</feature>
<dbReference type="GO" id="GO:0043531">
    <property type="term" value="F:ADP binding"/>
    <property type="evidence" value="ECO:0007669"/>
    <property type="project" value="InterPro"/>
</dbReference>
<name>A0A1G4RUL4_9HYPH</name>
<dbReference type="Gene3D" id="1.25.40.10">
    <property type="entry name" value="Tetratricopeptide repeat domain"/>
    <property type="match status" value="1"/>
</dbReference>
<dbReference type="SUPFAM" id="SSF48452">
    <property type="entry name" value="TPR-like"/>
    <property type="match status" value="1"/>
</dbReference>
<dbReference type="InterPro" id="IPR011990">
    <property type="entry name" value="TPR-like_helical_dom_sf"/>
</dbReference>
<accession>A0A1G4RUL4</accession>
<dbReference type="SUPFAM" id="SSF46894">
    <property type="entry name" value="C-terminal effector domain of the bipartite response regulators"/>
    <property type="match status" value="1"/>
</dbReference>
<evidence type="ECO:0000256" key="1">
    <source>
        <dbReference type="ARBA" id="ARBA00023125"/>
    </source>
</evidence>
<keyword evidence="1 2" id="KW-0238">DNA-binding</keyword>
<dbReference type="SMART" id="SM00382">
    <property type="entry name" value="AAA"/>
    <property type="match status" value="1"/>
</dbReference>
<dbReference type="CDD" id="cd00383">
    <property type="entry name" value="trans_reg_C"/>
    <property type="match status" value="1"/>
</dbReference>
<dbReference type="InterPro" id="IPR001867">
    <property type="entry name" value="OmpR/PhoB-type_DNA-bd"/>
</dbReference>
<evidence type="ECO:0000313" key="5">
    <source>
        <dbReference type="Proteomes" id="UP000199542"/>
    </source>
</evidence>
<dbReference type="GO" id="GO:0003677">
    <property type="term" value="F:DNA binding"/>
    <property type="evidence" value="ECO:0007669"/>
    <property type="project" value="UniProtKB-UniRule"/>
</dbReference>
<dbReference type="Gene3D" id="3.40.50.300">
    <property type="entry name" value="P-loop containing nucleotide triphosphate hydrolases"/>
    <property type="match status" value="1"/>
</dbReference>
<dbReference type="GO" id="GO:0000160">
    <property type="term" value="P:phosphorelay signal transduction system"/>
    <property type="evidence" value="ECO:0007669"/>
    <property type="project" value="InterPro"/>
</dbReference>
<gene>
    <name evidence="4" type="ORF">SAMN02927900_03040</name>
</gene>
<dbReference type="InterPro" id="IPR027417">
    <property type="entry name" value="P-loop_NTPase"/>
</dbReference>
<dbReference type="PANTHER" id="PTHR47691">
    <property type="entry name" value="REGULATOR-RELATED"/>
    <property type="match status" value="1"/>
</dbReference>
<evidence type="ECO:0000313" key="4">
    <source>
        <dbReference type="EMBL" id="SCW60702.1"/>
    </source>
</evidence>
<dbReference type="Pfam" id="PF25872">
    <property type="entry name" value="HTH_77"/>
    <property type="match status" value="1"/>
</dbReference>
<evidence type="ECO:0000256" key="2">
    <source>
        <dbReference type="PROSITE-ProRule" id="PRU01091"/>
    </source>
</evidence>
<protein>
    <submittedName>
        <fullName evidence="4">Predicted ATPase</fullName>
    </submittedName>
</protein>
<dbReference type="AlphaFoldDB" id="A0A1G4RUL4"/>
<dbReference type="InterPro" id="IPR058852">
    <property type="entry name" value="HTH_77"/>
</dbReference>
<dbReference type="InterPro" id="IPR016032">
    <property type="entry name" value="Sig_transdc_resp-reg_C-effctor"/>
</dbReference>
<dbReference type="GO" id="GO:0006355">
    <property type="term" value="P:regulation of DNA-templated transcription"/>
    <property type="evidence" value="ECO:0007669"/>
    <property type="project" value="InterPro"/>
</dbReference>
<dbReference type="SMART" id="SM00862">
    <property type="entry name" value="Trans_reg_C"/>
    <property type="match status" value="1"/>
</dbReference>
<dbReference type="InterPro" id="IPR002182">
    <property type="entry name" value="NB-ARC"/>
</dbReference>
<dbReference type="SUPFAM" id="SSF52540">
    <property type="entry name" value="P-loop containing nucleoside triphosphate hydrolases"/>
    <property type="match status" value="1"/>
</dbReference>
<reference evidence="4 5" key="1">
    <citation type="submission" date="2016-10" db="EMBL/GenBank/DDBJ databases">
        <authorList>
            <person name="de Groot N.N."/>
        </authorList>
    </citation>
    <scope>NUCLEOTIDE SEQUENCE [LARGE SCALE GENOMIC DNA]</scope>
    <source>
        <strain evidence="4 5">CGMCC 1.3401</strain>
    </source>
</reference>
<dbReference type="PROSITE" id="PS51755">
    <property type="entry name" value="OMPR_PHOB"/>
    <property type="match status" value="1"/>
</dbReference>
<dbReference type="Pfam" id="PF00486">
    <property type="entry name" value="Trans_reg_C"/>
    <property type="match status" value="1"/>
</dbReference>